<name>A0ABT0NH61_9FIRM</name>
<feature type="transmembrane region" description="Helical" evidence="6">
    <location>
        <begin position="15"/>
        <end position="32"/>
    </location>
</feature>
<proteinExistence type="inferred from homology"/>
<keyword evidence="6" id="KW-0472">Membrane</keyword>
<evidence type="ECO:0000313" key="7">
    <source>
        <dbReference type="EMBL" id="MCL3787568.1"/>
    </source>
</evidence>
<dbReference type="PANTHER" id="PTHR43298:SF2">
    <property type="entry name" value="FMN_FAD EXPORTER YEEO-RELATED"/>
    <property type="match status" value="1"/>
</dbReference>
<evidence type="ECO:0000256" key="2">
    <source>
        <dbReference type="ARBA" id="ARBA00010199"/>
    </source>
</evidence>
<evidence type="ECO:0000256" key="3">
    <source>
        <dbReference type="ARBA" id="ARBA00020268"/>
    </source>
</evidence>
<comment type="function">
    <text evidence="1">Multidrug efflux pump.</text>
</comment>
<keyword evidence="4" id="KW-0813">Transport</keyword>
<dbReference type="InterPro" id="IPR002528">
    <property type="entry name" value="MATE_fam"/>
</dbReference>
<accession>A0ABT0NH61</accession>
<evidence type="ECO:0000256" key="1">
    <source>
        <dbReference type="ARBA" id="ARBA00003408"/>
    </source>
</evidence>
<reference evidence="7 8" key="1">
    <citation type="submission" date="2019-03" db="EMBL/GenBank/DDBJ databases">
        <authorList>
            <person name="Molinero N."/>
            <person name="Sanchez B."/>
            <person name="Walker A."/>
            <person name="Duncan S."/>
            <person name="Delgado S."/>
            <person name="Margolles A."/>
        </authorList>
    </citation>
    <scope>NUCLEOTIDE SEQUENCE [LARGE SCALE GENOMIC DNA]</scope>
    <source>
        <strain evidence="7 8">IPLA60002</strain>
    </source>
</reference>
<evidence type="ECO:0000313" key="8">
    <source>
        <dbReference type="Proteomes" id="UP001056693"/>
    </source>
</evidence>
<dbReference type="PANTHER" id="PTHR43298">
    <property type="entry name" value="MULTIDRUG RESISTANCE PROTEIN NORM-RELATED"/>
    <property type="match status" value="1"/>
</dbReference>
<dbReference type="Proteomes" id="UP001056693">
    <property type="component" value="Unassembled WGS sequence"/>
</dbReference>
<organism evidence="7 8">
    <name type="scientific">Ruminococcus bromii</name>
    <dbReference type="NCBI Taxonomy" id="40518"/>
    <lineage>
        <taxon>Bacteria</taxon>
        <taxon>Bacillati</taxon>
        <taxon>Bacillota</taxon>
        <taxon>Clostridia</taxon>
        <taxon>Eubacteriales</taxon>
        <taxon>Oscillospiraceae</taxon>
        <taxon>Ruminococcus</taxon>
    </lineage>
</organism>
<gene>
    <name evidence="7" type="ORF">E2N93_06050</name>
</gene>
<feature type="transmembrane region" description="Helical" evidence="6">
    <location>
        <begin position="64"/>
        <end position="85"/>
    </location>
</feature>
<sequence>MTGSKSVRNLTQGKIFSQILFFAIPVIIGNLLQELYNVVDTLIVGQTLGEIKLAAVGSTSSLNFFALGFFIGLSAGCSVITSQHFGAGNIKQIKKVLPHIY</sequence>
<dbReference type="InterPro" id="IPR050222">
    <property type="entry name" value="MATE_MdtK"/>
</dbReference>
<keyword evidence="8" id="KW-1185">Reference proteome</keyword>
<evidence type="ECO:0000256" key="6">
    <source>
        <dbReference type="SAM" id="Phobius"/>
    </source>
</evidence>
<keyword evidence="6" id="KW-0812">Transmembrane</keyword>
<evidence type="ECO:0000256" key="4">
    <source>
        <dbReference type="ARBA" id="ARBA00022448"/>
    </source>
</evidence>
<evidence type="ECO:0000256" key="5">
    <source>
        <dbReference type="ARBA" id="ARBA00031636"/>
    </source>
</evidence>
<comment type="caution">
    <text evidence="7">The sequence shown here is derived from an EMBL/GenBank/DDBJ whole genome shotgun (WGS) entry which is preliminary data.</text>
</comment>
<dbReference type="Pfam" id="PF01554">
    <property type="entry name" value="MatE"/>
    <property type="match status" value="1"/>
</dbReference>
<protein>
    <recommendedName>
        <fullName evidence="3">Probable multidrug resistance protein NorM</fullName>
    </recommendedName>
    <alternativeName>
        <fullName evidence="5">Multidrug-efflux transporter</fullName>
    </alternativeName>
</protein>
<dbReference type="EMBL" id="SNUZ01000008">
    <property type="protein sequence ID" value="MCL3787568.1"/>
    <property type="molecule type" value="Genomic_DNA"/>
</dbReference>
<keyword evidence="6" id="KW-1133">Transmembrane helix</keyword>
<comment type="similarity">
    <text evidence="2">Belongs to the multi antimicrobial extrusion (MATE) (TC 2.A.66.1) family.</text>
</comment>